<dbReference type="InterPro" id="IPR033116">
    <property type="entry name" value="TRYPSIN_SER"/>
</dbReference>
<dbReference type="Pfam" id="PF00089">
    <property type="entry name" value="Trypsin"/>
    <property type="match status" value="1"/>
</dbReference>
<keyword evidence="2 5" id="KW-0378">Hydrolase</keyword>
<dbReference type="GeneID" id="103606987"/>
<keyword evidence="7" id="KW-1185">Reference proteome</keyword>
<dbReference type="InterPro" id="IPR043504">
    <property type="entry name" value="Peptidase_S1_PA_chymotrypsin"/>
</dbReference>
<dbReference type="RefSeq" id="XP_008589766.1">
    <property type="nucleotide sequence ID" value="XM_008591544.1"/>
</dbReference>
<evidence type="ECO:0000256" key="5">
    <source>
        <dbReference type="RuleBase" id="RU363034"/>
    </source>
</evidence>
<evidence type="ECO:0000256" key="1">
    <source>
        <dbReference type="ARBA" id="ARBA00022670"/>
    </source>
</evidence>
<dbReference type="InterPro" id="IPR001314">
    <property type="entry name" value="Peptidase_S1A"/>
</dbReference>
<dbReference type="Proteomes" id="UP000694923">
    <property type="component" value="Unplaced"/>
</dbReference>
<dbReference type="SMART" id="SM00020">
    <property type="entry name" value="Tryp_SPc"/>
    <property type="match status" value="1"/>
</dbReference>
<dbReference type="PROSITE" id="PS00135">
    <property type="entry name" value="TRYPSIN_SER"/>
    <property type="match status" value="1"/>
</dbReference>
<keyword evidence="1 5" id="KW-0645">Protease</keyword>
<reference evidence="8" key="1">
    <citation type="submission" date="2025-08" db="UniProtKB">
        <authorList>
            <consortium name="RefSeq"/>
        </authorList>
    </citation>
    <scope>IDENTIFICATION</scope>
</reference>
<organism evidence="7 8">
    <name type="scientific">Galeopterus variegatus</name>
    <name type="common">Malayan flying lemur</name>
    <name type="synonym">Cynocephalus variegatus</name>
    <dbReference type="NCBI Taxonomy" id="482537"/>
    <lineage>
        <taxon>Eukaryota</taxon>
        <taxon>Metazoa</taxon>
        <taxon>Chordata</taxon>
        <taxon>Craniata</taxon>
        <taxon>Vertebrata</taxon>
        <taxon>Euteleostomi</taxon>
        <taxon>Mammalia</taxon>
        <taxon>Eutheria</taxon>
        <taxon>Euarchontoglires</taxon>
        <taxon>Dermoptera</taxon>
        <taxon>Cynocephalidae</taxon>
        <taxon>Galeopterus</taxon>
    </lineage>
</organism>
<dbReference type="PROSITE" id="PS00134">
    <property type="entry name" value="TRYPSIN_HIS"/>
    <property type="match status" value="1"/>
</dbReference>
<feature type="domain" description="Peptidase S1" evidence="6">
    <location>
        <begin position="110"/>
        <end position="331"/>
    </location>
</feature>
<sequence length="333" mass="34991">MGGERGLFSGAAPPQRVGSGGLAARCEQKLGSFLACLQQLRQRSEVEEVELSSRSLLSGGCTTLLLAIAGSLLCADMTATAGNPWGWFLGYLILGVTGAVTSVSAGGGSIVNGEDCHPHSQPWQAALFTESEFFCAGVLVHPRWVLSAAHCLQKSFTVGLGLHSLEANQEPGSRVMEATLSIQHPEYNKPLLANDLMLIRLNESVPKSDTIRNISISSQCPTAGDSCLISGWGLLADGALPTVLQCVNVSVVSEEDCDDHYAPIYHPSMFCAGGGQDRKDSCNGDSGGPVVCNGSLQGLVSFGQAQCGQPGTPGVYTNLCKFTDWIEQTIQAN</sequence>
<evidence type="ECO:0000256" key="3">
    <source>
        <dbReference type="ARBA" id="ARBA00022825"/>
    </source>
</evidence>
<name>A0ABM0SA75_GALVR</name>
<gene>
    <name evidence="8" type="primary">KLK4</name>
</gene>
<dbReference type="PROSITE" id="PS50240">
    <property type="entry name" value="TRYPSIN_DOM"/>
    <property type="match status" value="1"/>
</dbReference>
<dbReference type="InterPro" id="IPR001254">
    <property type="entry name" value="Trypsin_dom"/>
</dbReference>
<dbReference type="SUPFAM" id="SSF50494">
    <property type="entry name" value="Trypsin-like serine proteases"/>
    <property type="match status" value="1"/>
</dbReference>
<dbReference type="PRINTS" id="PR00722">
    <property type="entry name" value="CHYMOTRYPSIN"/>
</dbReference>
<evidence type="ECO:0000313" key="7">
    <source>
        <dbReference type="Proteomes" id="UP000694923"/>
    </source>
</evidence>
<dbReference type="InterPro" id="IPR009003">
    <property type="entry name" value="Peptidase_S1_PA"/>
</dbReference>
<accession>A0ABM0SA75</accession>
<evidence type="ECO:0000256" key="2">
    <source>
        <dbReference type="ARBA" id="ARBA00022801"/>
    </source>
</evidence>
<keyword evidence="3 5" id="KW-0720">Serine protease</keyword>
<dbReference type="Gene3D" id="2.40.10.10">
    <property type="entry name" value="Trypsin-like serine proteases"/>
    <property type="match status" value="2"/>
</dbReference>
<evidence type="ECO:0000256" key="4">
    <source>
        <dbReference type="ARBA" id="ARBA00023157"/>
    </source>
</evidence>
<evidence type="ECO:0000259" key="6">
    <source>
        <dbReference type="PROSITE" id="PS50240"/>
    </source>
</evidence>
<proteinExistence type="predicted"/>
<keyword evidence="4" id="KW-1015">Disulfide bond</keyword>
<dbReference type="CDD" id="cd00190">
    <property type="entry name" value="Tryp_SPc"/>
    <property type="match status" value="1"/>
</dbReference>
<dbReference type="PANTHER" id="PTHR24271">
    <property type="entry name" value="KALLIKREIN-RELATED"/>
    <property type="match status" value="1"/>
</dbReference>
<evidence type="ECO:0000313" key="8">
    <source>
        <dbReference type="RefSeq" id="XP_008589766.1"/>
    </source>
</evidence>
<dbReference type="PANTHER" id="PTHR24271:SF65">
    <property type="entry name" value="KALLIKREIN-4"/>
    <property type="match status" value="1"/>
</dbReference>
<protein>
    <submittedName>
        <fullName evidence="8">Kallikrein-4</fullName>
    </submittedName>
</protein>
<dbReference type="InterPro" id="IPR018114">
    <property type="entry name" value="TRYPSIN_HIS"/>
</dbReference>